<dbReference type="InterPro" id="IPR017716">
    <property type="entry name" value="S-AdoMet_deCOase_pro-enz"/>
</dbReference>
<keyword evidence="7 10" id="KW-0456">Lyase</keyword>
<feature type="chain" id="PRO_5024521350" description="S-adenosylmethionine decarboxylase alpha chain" evidence="10">
    <location>
        <begin position="118"/>
        <end position="172"/>
    </location>
</feature>
<gene>
    <name evidence="12" type="primary">speD</name>
    <name evidence="10" type="synonym">speH</name>
    <name evidence="12" type="ORF">FPZ12_022670</name>
</gene>
<dbReference type="NCBIfam" id="TIGR03330">
    <property type="entry name" value="SAM_DCase_Bsu"/>
    <property type="match status" value="1"/>
</dbReference>
<evidence type="ECO:0000256" key="2">
    <source>
        <dbReference type="ARBA" id="ARBA00022793"/>
    </source>
</evidence>
<dbReference type="EC" id="4.1.1.50" evidence="10"/>
<comment type="subunit">
    <text evidence="10">Heterotetramer of two alpha and two beta chains arranged as a dimer of alpha/beta heterodimers.</text>
</comment>
<dbReference type="Gene3D" id="3.60.90.10">
    <property type="entry name" value="S-adenosylmethionine decarboxylase"/>
    <property type="match status" value="1"/>
</dbReference>
<evidence type="ECO:0000256" key="4">
    <source>
        <dbReference type="ARBA" id="ARBA00023066"/>
    </source>
</evidence>
<name>A0A5N0UZ78_9PSEU</name>
<dbReference type="AlphaFoldDB" id="A0A5N0UZ78"/>
<dbReference type="SUPFAM" id="SSF56276">
    <property type="entry name" value="S-adenosylmethionine decarboxylase"/>
    <property type="match status" value="1"/>
</dbReference>
<evidence type="ECO:0000256" key="7">
    <source>
        <dbReference type="ARBA" id="ARBA00023239"/>
    </source>
</evidence>
<keyword evidence="8 10" id="KW-0704">Schiff base</keyword>
<dbReference type="Proteomes" id="UP000319769">
    <property type="component" value="Unassembled WGS sequence"/>
</dbReference>
<proteinExistence type="inferred from homology"/>
<comment type="cofactor">
    <cofactor evidence="10">
        <name>pyruvate</name>
        <dbReference type="ChEBI" id="CHEBI:15361"/>
    </cofactor>
    <text evidence="10">Binds 1 pyruvoyl group covalently per subunit.</text>
</comment>
<evidence type="ECO:0000256" key="11">
    <source>
        <dbReference type="SAM" id="MobiDB-lite"/>
    </source>
</evidence>
<comment type="similarity">
    <text evidence="10">Belongs to the prokaryotic AdoMetDC family. Type 1 subfamily.</text>
</comment>
<comment type="catalytic activity">
    <reaction evidence="10">
        <text>S-adenosyl-L-methionine + H(+) = S-adenosyl 3-(methylsulfanyl)propylamine + CO2</text>
        <dbReference type="Rhea" id="RHEA:15981"/>
        <dbReference type="ChEBI" id="CHEBI:15378"/>
        <dbReference type="ChEBI" id="CHEBI:16526"/>
        <dbReference type="ChEBI" id="CHEBI:57443"/>
        <dbReference type="ChEBI" id="CHEBI:59789"/>
        <dbReference type="EC" id="4.1.1.50"/>
    </reaction>
</comment>
<evidence type="ECO:0000256" key="1">
    <source>
        <dbReference type="ARBA" id="ARBA00022691"/>
    </source>
</evidence>
<keyword evidence="2 10" id="KW-0210">Decarboxylase</keyword>
<dbReference type="PANTHER" id="PTHR33866">
    <property type="entry name" value="S-ADENOSYLMETHIONINE DECARBOXYLASE PROENZYME"/>
    <property type="match status" value="1"/>
</dbReference>
<feature type="site" description="Cleavage (non-hydrolytic); by autolysis" evidence="10">
    <location>
        <begin position="117"/>
        <end position="118"/>
    </location>
</feature>
<dbReference type="Pfam" id="PF02675">
    <property type="entry name" value="AdoMet_dc"/>
    <property type="match status" value="1"/>
</dbReference>
<evidence type="ECO:0000313" key="12">
    <source>
        <dbReference type="EMBL" id="KAA9158398.1"/>
    </source>
</evidence>
<keyword evidence="5 10" id="KW-0620">Polyamine biosynthesis</keyword>
<dbReference type="GO" id="GO:0004014">
    <property type="term" value="F:adenosylmethionine decarboxylase activity"/>
    <property type="evidence" value="ECO:0007669"/>
    <property type="project" value="UniProtKB-UniRule"/>
</dbReference>
<dbReference type="GO" id="GO:0008295">
    <property type="term" value="P:spermidine biosynthetic process"/>
    <property type="evidence" value="ECO:0007669"/>
    <property type="project" value="UniProtKB-UniRule"/>
</dbReference>
<keyword evidence="6 10" id="KW-0865">Zymogen</keyword>
<feature type="chain" id="PRO_5024521349" description="S-adenosylmethionine decarboxylase beta chain" evidence="10">
    <location>
        <begin position="1"/>
        <end position="117"/>
    </location>
</feature>
<dbReference type="PANTHER" id="PTHR33866:SF2">
    <property type="entry name" value="S-ADENOSYLMETHIONINE DECARBOXYLASE PROENZYME"/>
    <property type="match status" value="1"/>
</dbReference>
<evidence type="ECO:0000313" key="13">
    <source>
        <dbReference type="Proteomes" id="UP000319769"/>
    </source>
</evidence>
<dbReference type="OrthoDB" id="9793120at2"/>
<feature type="region of interest" description="Disordered" evidence="11">
    <location>
        <begin position="16"/>
        <end position="44"/>
    </location>
</feature>
<dbReference type="InterPro" id="IPR003826">
    <property type="entry name" value="AdoMetDC_fam_prok"/>
</dbReference>
<keyword evidence="1 10" id="KW-0949">S-adenosyl-L-methionine</keyword>
<evidence type="ECO:0000256" key="9">
    <source>
        <dbReference type="ARBA" id="ARBA00023317"/>
    </source>
</evidence>
<accession>A0A5N0UZ78</accession>
<organism evidence="12 13">
    <name type="scientific">Amycolatopsis acidicola</name>
    <dbReference type="NCBI Taxonomy" id="2596893"/>
    <lineage>
        <taxon>Bacteria</taxon>
        <taxon>Bacillati</taxon>
        <taxon>Actinomycetota</taxon>
        <taxon>Actinomycetes</taxon>
        <taxon>Pseudonocardiales</taxon>
        <taxon>Pseudonocardiaceae</taxon>
        <taxon>Amycolatopsis</taxon>
    </lineage>
</organism>
<comment type="function">
    <text evidence="10">Catalyzes the decarboxylation of S-adenosylmethionine to S-adenosylmethioninamine (dcAdoMet), the propylamine donor required for the synthesis of the polyamines spermine and spermidine from the diamine putrescine.</text>
</comment>
<keyword evidence="9 10" id="KW-0670">Pyruvate</keyword>
<comment type="pathway">
    <text evidence="10">Amine and polyamine biosynthesis; S-adenosylmethioninamine biosynthesis; S-adenosylmethioninamine from S-adenosyl-L-methionine: step 1/1.</text>
</comment>
<feature type="active site" description="Proton acceptor; for processing activity" evidence="10">
    <location>
        <position position="123"/>
    </location>
</feature>
<evidence type="ECO:0000256" key="10">
    <source>
        <dbReference type="HAMAP-Rule" id="MF_00464"/>
    </source>
</evidence>
<feature type="active site" description="Schiff-base intermediate with substrate; via pyruvic acid" evidence="10">
    <location>
        <position position="118"/>
    </location>
</feature>
<dbReference type="GO" id="GO:0005829">
    <property type="term" value="C:cytosol"/>
    <property type="evidence" value="ECO:0007669"/>
    <property type="project" value="TreeGrafter"/>
</dbReference>
<comment type="caution">
    <text evidence="12">The sequence shown here is derived from an EMBL/GenBank/DDBJ whole genome shotgun (WGS) entry which is preliminary data.</text>
</comment>
<keyword evidence="3 10" id="KW-0068">Autocatalytic cleavage</keyword>
<dbReference type="UniPathway" id="UPA00331">
    <property type="reaction ID" value="UER00451"/>
</dbReference>
<reference evidence="12" key="1">
    <citation type="submission" date="2019-09" db="EMBL/GenBank/DDBJ databases">
        <authorList>
            <person name="Teo W.F.A."/>
            <person name="Duangmal K."/>
        </authorList>
    </citation>
    <scope>NUCLEOTIDE SEQUENCE [LARGE SCALE GENOMIC DNA]</scope>
    <source>
        <strain evidence="12">K81G1</strain>
    </source>
</reference>
<feature type="active site" description="Proton donor; for catalytic activity" evidence="10">
    <location>
        <position position="138"/>
    </location>
</feature>
<comment type="PTM">
    <text evidence="10">Is synthesized initially as an inactive proenzyme. Formation of the active enzyme involves a self-maturation process in which the active site pyruvoyl group is generated from an internal serine residue via an autocatalytic post-translational modification. Two non-identical subunits are generated from the proenzyme in this reaction, and the pyruvate is formed at the N-terminus of the alpha chain, which is derived from the carboxyl end of the proenzyme. The post-translation cleavage follows an unusual pathway, termed non-hydrolytic serinolysis, in which the side chain hydroxyl group of the serine supplies its oxygen atom to form the C-terminus of the beta chain, while the remainder of the serine residue undergoes an oxidative deamination to produce ammonia and the pyruvoyl group blocking the N-terminus of the alpha chain.</text>
</comment>
<dbReference type="InterPro" id="IPR016067">
    <property type="entry name" value="S-AdoMet_deCO2ase_core"/>
</dbReference>
<protein>
    <recommendedName>
        <fullName evidence="10">S-adenosylmethionine decarboxylase proenzyme</fullName>
        <shortName evidence="10">AdoMetDC</shortName>
        <shortName evidence="10">SAMDC</shortName>
        <ecNumber evidence="10">4.1.1.50</ecNumber>
    </recommendedName>
    <component>
        <recommendedName>
            <fullName evidence="10">S-adenosylmethionine decarboxylase beta chain</fullName>
        </recommendedName>
    </component>
    <component>
        <recommendedName>
            <fullName evidence="10">S-adenosylmethionine decarboxylase alpha chain</fullName>
        </recommendedName>
    </component>
</protein>
<dbReference type="EMBL" id="VMNW02000035">
    <property type="protein sequence ID" value="KAA9158398.1"/>
    <property type="molecule type" value="Genomic_DNA"/>
</dbReference>
<feature type="modified residue" description="Pyruvic acid (Ser); by autocatalysis" evidence="10">
    <location>
        <position position="118"/>
    </location>
</feature>
<keyword evidence="13" id="KW-1185">Reference proteome</keyword>
<evidence type="ECO:0000256" key="5">
    <source>
        <dbReference type="ARBA" id="ARBA00023115"/>
    </source>
</evidence>
<dbReference type="HAMAP" id="MF_00464">
    <property type="entry name" value="AdoMetDC_1"/>
    <property type="match status" value="1"/>
</dbReference>
<keyword evidence="4 10" id="KW-0745">Spermidine biosynthesis</keyword>
<evidence type="ECO:0000256" key="8">
    <source>
        <dbReference type="ARBA" id="ARBA00023270"/>
    </source>
</evidence>
<evidence type="ECO:0000256" key="3">
    <source>
        <dbReference type="ARBA" id="ARBA00022813"/>
    </source>
</evidence>
<sequence length="172" mass="17900">MVTTCCTNTPPANCRSHWPRATGSTSSTPARTRPATPRCRSTGSSRCGRTALTEVGAFAGRHVLAELDGIAANLLDDPAFLQETLATAVTEAGATVCEVVAHRFAPHGVTVLALLAESHASIHTYPEIGAAFADVFTCGAKADPEKAIRLLAEALGTDSVRMSAVERGKVRG</sequence>
<evidence type="ECO:0000256" key="6">
    <source>
        <dbReference type="ARBA" id="ARBA00023145"/>
    </source>
</evidence>